<dbReference type="PROSITE" id="PS50110">
    <property type="entry name" value="RESPONSE_REGULATORY"/>
    <property type="match status" value="1"/>
</dbReference>
<evidence type="ECO:0000256" key="20">
    <source>
        <dbReference type="ARBA" id="ARBA00023015"/>
    </source>
</evidence>
<dbReference type="GO" id="GO:0006355">
    <property type="term" value="P:regulation of DNA-templated transcription"/>
    <property type="evidence" value="ECO:0007669"/>
    <property type="project" value="InterPro"/>
</dbReference>
<reference evidence="34 35" key="1">
    <citation type="submission" date="2012-10" db="EMBL/GenBank/DDBJ databases">
        <title>Genome sequencing and analysis of entomopathogenic fungi Beauveria bassiana D1-5.</title>
        <authorList>
            <person name="Li Q."/>
            <person name="Wang L."/>
            <person name="Zhang Z."/>
            <person name="Wang Q."/>
            <person name="Ren J."/>
            <person name="Wang M."/>
            <person name="Xu W."/>
            <person name="Wang J."/>
            <person name="Lu Y."/>
            <person name="Du Q."/>
            <person name="Sun Z."/>
        </authorList>
    </citation>
    <scope>NUCLEOTIDE SEQUENCE [LARGE SCALE GENOMIC DNA]</scope>
    <source>
        <strain evidence="34 35">D1-5</strain>
    </source>
</reference>
<dbReference type="Gene3D" id="3.40.50.2300">
    <property type="match status" value="1"/>
</dbReference>
<keyword evidence="20" id="KW-0805">Transcription regulation</keyword>
<dbReference type="NCBIfam" id="TIGR00229">
    <property type="entry name" value="sensory_box"/>
    <property type="match status" value="1"/>
</dbReference>
<dbReference type="Pfam" id="PF05525">
    <property type="entry name" value="Branch_AA_trans"/>
    <property type="match status" value="1"/>
</dbReference>
<comment type="catalytic activity">
    <reaction evidence="1">
        <text>ATP + protein L-histidine = ADP + protein N-phospho-L-histidine.</text>
        <dbReference type="EC" id="2.7.13.3"/>
    </reaction>
</comment>
<sequence>MARRILVVEDEAPIREMVSFVLEQNGFQSVEAEDYDSAVNLLIEPFPDLILLDWMLPGGSGIQFIKHLKREALTREIPVMMLTARGEEEDRVRGLEVGADDYITKPFSPKELVARIKAVMRRISPMAVEEVIEMQGLSLDPSSHRVMTGEDPLDMGPTEFKLLHFFMTHPERVYSREQLLNNVSVTRAGTAVMEKAGTGADALLYASGNSRIDFWPPALVFTGGSDRPVKLAFLEFTSSFLVALRNKKRRKELGNLIKRFRSGAESLPDAVVLTTEEGTIFWCNGLAQQLLGLRWPDDNGQNILNLLRYPEFSQYVAKQQFGRPLTLVLNNGRHLEFRVMPYADGQWLMVARDVTQMHQLEGARRNFFANVSHELRTPLTVLQGYLEMMQDQTLEGPLRDKALHTMREQTSRMEGLVRQLLTLSRIEAAPTLSMNEKIDVPLMLRVVEREAQTLSQQKQTLTFNVEPGLQVYGNEEQLRSAISNLVYNAVNHTPAGTHITVTWRRLPHGVAFSVKDTGPGISAEHIPRLTERFYRVDKARSRQTGGSGLGLAIVKHVLSHHDARLDIESLPGQGSTFSFILPERLIAHELLYFMTYHLKSRDIIALGFMTFALFVGAGNIIFPPMVGLQAGEHVWTAALGFLVTAVGLPVLTIVAIARVGGGIDSLSSPIGRRAGILLATVCYLAVGPLFATPRTTTVSFEVGIAPLTGMGDMPLFIYSVVYFALVIGISLYPGKLLDTVGHVLAPVKIIALLILAAGAVLWPAGGLSTATEAYQNAAFSNGFVNGYLTMDTLASLVFGIVIVNAARSRGVTESRLLTRYTIWAGLIAGIGLTIIYLALFHLGSDSANLVDQKANGAAILHAYVAHTFGGAGSFFLAALIFLACLVTAVGLTCACAEFFSQYLPLSYRSLVFILGLFSMVVSNLGLSHLIQISIPVLTAIYPPCIALVVLSFTRPWWNNSTRVIAPAMLISLLFGMIDGIKASAISDMLPGWAAKLPLADQGLAWLLPTVAMVVITAIWDKAAGRQVTSAAH</sequence>
<dbReference type="Gene3D" id="1.10.10.10">
    <property type="entry name" value="Winged helix-like DNA-binding domain superfamily/Winged helix DNA-binding domain"/>
    <property type="match status" value="1"/>
</dbReference>
<feature type="domain" description="Histidine kinase" evidence="30">
    <location>
        <begin position="370"/>
        <end position="585"/>
    </location>
</feature>
<evidence type="ECO:0000256" key="18">
    <source>
        <dbReference type="ARBA" id="ARBA00022989"/>
    </source>
</evidence>
<feature type="transmembrane region" description="Helical" evidence="29">
    <location>
        <begin position="603"/>
        <end position="622"/>
    </location>
</feature>
<dbReference type="InterPro" id="IPR035965">
    <property type="entry name" value="PAS-like_dom_sf"/>
</dbReference>
<dbReference type="EMBL" id="ANFO01000236">
    <property type="protein sequence ID" value="KGQ11190.1"/>
    <property type="molecule type" value="Genomic_DNA"/>
</dbReference>
<feature type="transmembrane region" description="Helical" evidence="29">
    <location>
        <begin position="676"/>
        <end position="693"/>
    </location>
</feature>
<feature type="modified residue" description="4-aspartylphosphate" evidence="27">
    <location>
        <position position="53"/>
    </location>
</feature>
<feature type="transmembrane region" description="Helical" evidence="29">
    <location>
        <begin position="1002"/>
        <end position="1019"/>
    </location>
</feature>
<evidence type="ECO:0000256" key="21">
    <source>
        <dbReference type="ARBA" id="ARBA00023125"/>
    </source>
</evidence>
<dbReference type="AlphaFoldDB" id="A0A0A2VYH3"/>
<dbReference type="InterPro" id="IPR004685">
    <property type="entry name" value="Brnchd-chn_aa_trnsp_Livcs"/>
</dbReference>
<protein>
    <recommendedName>
        <fullName evidence="6">Phosphate regulon sensor protein PhoR</fullName>
        <ecNumber evidence="4">2.7.13.3</ecNumber>
    </recommendedName>
    <alternativeName>
        <fullName evidence="25">OmpR-like protein</fullName>
    </alternativeName>
    <alternativeName>
        <fullName evidence="5">Probable transcriptional regulator ycf27</fullName>
    </alternativeName>
    <alternativeName>
        <fullName evidence="26">Uncharacterized sensor-like histidine kinase ycf26</fullName>
    </alternativeName>
</protein>
<dbReference type="HOGENOM" id="CLU_294051_0_0_1"/>
<dbReference type="PROSITE" id="PS50112">
    <property type="entry name" value="PAS"/>
    <property type="match status" value="1"/>
</dbReference>
<evidence type="ECO:0000313" key="34">
    <source>
        <dbReference type="EMBL" id="KGQ11190.1"/>
    </source>
</evidence>
<dbReference type="PRINTS" id="PR00344">
    <property type="entry name" value="BCTRLSENSOR"/>
</dbReference>
<feature type="transmembrane region" description="Helical" evidence="29">
    <location>
        <begin position="713"/>
        <end position="732"/>
    </location>
</feature>
<keyword evidence="23" id="KW-0804">Transcription</keyword>
<evidence type="ECO:0000259" key="33">
    <source>
        <dbReference type="PROSITE" id="PS51755"/>
    </source>
</evidence>
<dbReference type="InterPro" id="IPR003594">
    <property type="entry name" value="HATPase_dom"/>
</dbReference>
<dbReference type="SUPFAM" id="SSF55785">
    <property type="entry name" value="PYP-like sensor domain (PAS domain)"/>
    <property type="match status" value="1"/>
</dbReference>
<evidence type="ECO:0000256" key="3">
    <source>
        <dbReference type="ARBA" id="ARBA00004429"/>
    </source>
</evidence>
<feature type="transmembrane region" description="Helical" evidence="29">
    <location>
        <begin position="874"/>
        <end position="895"/>
    </location>
</feature>
<evidence type="ECO:0000256" key="9">
    <source>
        <dbReference type="ARBA" id="ARBA00022519"/>
    </source>
</evidence>
<dbReference type="FunFam" id="3.30.565.10:FF:000032">
    <property type="entry name" value="Phosphate regulon sensor histidine kinase PhoR"/>
    <property type="match status" value="1"/>
</dbReference>
<evidence type="ECO:0000256" key="6">
    <source>
        <dbReference type="ARBA" id="ARBA00019665"/>
    </source>
</evidence>
<keyword evidence="7" id="KW-0813">Transport</keyword>
<comment type="subcellular location">
    <subcellularLocation>
        <location evidence="3">Cell inner membrane</location>
        <topology evidence="3">Multi-pass membrane protein</topology>
    </subcellularLocation>
</comment>
<dbReference type="InterPro" id="IPR036890">
    <property type="entry name" value="HATPase_C_sf"/>
</dbReference>
<dbReference type="GO" id="GO:0005524">
    <property type="term" value="F:ATP binding"/>
    <property type="evidence" value="ECO:0007669"/>
    <property type="project" value="UniProtKB-KW"/>
</dbReference>
<evidence type="ECO:0000256" key="13">
    <source>
        <dbReference type="ARBA" id="ARBA00022692"/>
    </source>
</evidence>
<dbReference type="Pfam" id="PF00486">
    <property type="entry name" value="Trans_reg_C"/>
    <property type="match status" value="1"/>
</dbReference>
<dbReference type="GO" id="GO:0015190">
    <property type="term" value="F:L-leucine transmembrane transporter activity"/>
    <property type="evidence" value="ECO:0007669"/>
    <property type="project" value="TreeGrafter"/>
</dbReference>
<dbReference type="CDD" id="cd00383">
    <property type="entry name" value="trans_reg_C"/>
    <property type="match status" value="1"/>
</dbReference>
<dbReference type="InterPro" id="IPR003661">
    <property type="entry name" value="HisK_dim/P_dom"/>
</dbReference>
<dbReference type="Pfam" id="PF00072">
    <property type="entry name" value="Response_reg"/>
    <property type="match status" value="1"/>
</dbReference>
<dbReference type="NCBIfam" id="TIGR00796">
    <property type="entry name" value="livcs"/>
    <property type="match status" value="1"/>
</dbReference>
<evidence type="ECO:0000256" key="15">
    <source>
        <dbReference type="ARBA" id="ARBA00022777"/>
    </source>
</evidence>
<dbReference type="InterPro" id="IPR016032">
    <property type="entry name" value="Sig_transdc_resp-reg_C-effctor"/>
</dbReference>
<dbReference type="SUPFAM" id="SSF46894">
    <property type="entry name" value="C-terminal effector domain of the bipartite response regulators"/>
    <property type="match status" value="1"/>
</dbReference>
<feature type="domain" description="PAS" evidence="32">
    <location>
        <begin position="256"/>
        <end position="332"/>
    </location>
</feature>
<dbReference type="Gene3D" id="3.30.565.10">
    <property type="entry name" value="Histidine kinase-like ATPase, C-terminal domain"/>
    <property type="match status" value="1"/>
</dbReference>
<evidence type="ECO:0000256" key="1">
    <source>
        <dbReference type="ARBA" id="ARBA00000085"/>
    </source>
</evidence>
<dbReference type="Proteomes" id="UP000030106">
    <property type="component" value="Unassembled WGS sequence"/>
</dbReference>
<dbReference type="SUPFAM" id="SSF47384">
    <property type="entry name" value="Homodimeric domain of signal transducing histidine kinase"/>
    <property type="match status" value="1"/>
</dbReference>
<evidence type="ECO:0000256" key="8">
    <source>
        <dbReference type="ARBA" id="ARBA00022475"/>
    </source>
</evidence>
<keyword evidence="19" id="KW-0902">Two-component regulatory system</keyword>
<evidence type="ECO:0000259" key="31">
    <source>
        <dbReference type="PROSITE" id="PS50110"/>
    </source>
</evidence>
<keyword evidence="18 29" id="KW-1133">Transmembrane helix</keyword>
<dbReference type="GO" id="GO:0015820">
    <property type="term" value="P:L-leucine transport"/>
    <property type="evidence" value="ECO:0007669"/>
    <property type="project" value="TreeGrafter"/>
</dbReference>
<evidence type="ECO:0000313" key="35">
    <source>
        <dbReference type="Proteomes" id="UP000030106"/>
    </source>
</evidence>
<dbReference type="NCBIfam" id="TIGR02966">
    <property type="entry name" value="phoR_proteo"/>
    <property type="match status" value="1"/>
</dbReference>
<evidence type="ECO:0000256" key="28">
    <source>
        <dbReference type="PROSITE-ProRule" id="PRU01091"/>
    </source>
</evidence>
<dbReference type="SMART" id="SM00388">
    <property type="entry name" value="HisKA"/>
    <property type="match status" value="1"/>
</dbReference>
<dbReference type="InterPro" id="IPR011006">
    <property type="entry name" value="CheY-like_superfamily"/>
</dbReference>
<dbReference type="SMART" id="SM00448">
    <property type="entry name" value="REC"/>
    <property type="match status" value="1"/>
</dbReference>
<keyword evidence="10 27" id="KW-0597">Phosphoprotein</keyword>
<evidence type="ECO:0000256" key="24">
    <source>
        <dbReference type="ARBA" id="ARBA00025207"/>
    </source>
</evidence>
<evidence type="ECO:0000256" key="4">
    <source>
        <dbReference type="ARBA" id="ARBA00012438"/>
    </source>
</evidence>
<name>A0A0A2VYH3_BEABA</name>
<keyword evidence="22 29" id="KW-0472">Membrane</keyword>
<dbReference type="PANTHER" id="PTHR30588">
    <property type="entry name" value="BRANCHED-CHAIN AMINO ACID TRANSPORT SYSTEM 2 CARRIER PROTEIN"/>
    <property type="match status" value="1"/>
</dbReference>
<comment type="caution">
    <text evidence="34">The sequence shown here is derived from an EMBL/GenBank/DDBJ whole genome shotgun (WGS) entry which is preliminary data.</text>
</comment>
<keyword evidence="13 29" id="KW-0812">Transmembrane</keyword>
<evidence type="ECO:0000259" key="32">
    <source>
        <dbReference type="PROSITE" id="PS50112"/>
    </source>
</evidence>
<keyword evidence="16" id="KW-0067">ATP-binding</keyword>
<keyword evidence="8" id="KW-1003">Cell membrane</keyword>
<dbReference type="InterPro" id="IPR000014">
    <property type="entry name" value="PAS"/>
</dbReference>
<evidence type="ECO:0000259" key="30">
    <source>
        <dbReference type="PROSITE" id="PS50109"/>
    </source>
</evidence>
<dbReference type="SUPFAM" id="SSF55874">
    <property type="entry name" value="ATPase domain of HSP90 chaperone/DNA topoisomerase II/histidine kinase"/>
    <property type="match status" value="1"/>
</dbReference>
<evidence type="ECO:0000256" key="7">
    <source>
        <dbReference type="ARBA" id="ARBA00022448"/>
    </source>
</evidence>
<dbReference type="GO" id="GO:0005886">
    <property type="term" value="C:plasma membrane"/>
    <property type="evidence" value="ECO:0007669"/>
    <property type="project" value="UniProtKB-SubCell"/>
</dbReference>
<evidence type="ECO:0000256" key="22">
    <source>
        <dbReference type="ARBA" id="ARBA00023136"/>
    </source>
</evidence>
<dbReference type="FunFam" id="1.10.287.130:FF:000001">
    <property type="entry name" value="Two-component sensor histidine kinase"/>
    <property type="match status" value="1"/>
</dbReference>
<feature type="transmembrane region" description="Helical" evidence="29">
    <location>
        <begin position="907"/>
        <end position="926"/>
    </location>
</feature>
<dbReference type="InterPro" id="IPR005467">
    <property type="entry name" value="His_kinase_dom"/>
</dbReference>
<feature type="transmembrane region" description="Helical" evidence="29">
    <location>
        <begin position="634"/>
        <end position="656"/>
    </location>
</feature>
<evidence type="ECO:0000256" key="27">
    <source>
        <dbReference type="PROSITE-ProRule" id="PRU00169"/>
    </source>
</evidence>
<organism evidence="34 35">
    <name type="scientific">Beauveria bassiana D1-5</name>
    <dbReference type="NCBI Taxonomy" id="1245745"/>
    <lineage>
        <taxon>Eukaryota</taxon>
        <taxon>Fungi</taxon>
        <taxon>Dikarya</taxon>
        <taxon>Ascomycota</taxon>
        <taxon>Pezizomycotina</taxon>
        <taxon>Sordariomycetes</taxon>
        <taxon>Hypocreomycetidae</taxon>
        <taxon>Hypocreales</taxon>
        <taxon>Cordycipitaceae</taxon>
        <taxon>Beauveria</taxon>
    </lineage>
</organism>
<evidence type="ECO:0000256" key="23">
    <source>
        <dbReference type="ARBA" id="ARBA00023163"/>
    </source>
</evidence>
<dbReference type="STRING" id="1245745.A0A0A2VYH3"/>
<keyword evidence="17" id="KW-0029">Amino-acid transport</keyword>
<dbReference type="PROSITE" id="PS51755">
    <property type="entry name" value="OMPR_PHOB"/>
    <property type="match status" value="1"/>
</dbReference>
<evidence type="ECO:0000256" key="19">
    <source>
        <dbReference type="ARBA" id="ARBA00023012"/>
    </source>
</evidence>
<dbReference type="CDD" id="cd00082">
    <property type="entry name" value="HisKA"/>
    <property type="match status" value="1"/>
</dbReference>
<evidence type="ECO:0000256" key="5">
    <source>
        <dbReference type="ARBA" id="ARBA00015955"/>
    </source>
</evidence>
<feature type="DNA-binding region" description="OmpR/PhoB-type" evidence="28">
    <location>
        <begin position="129"/>
        <end position="183"/>
    </location>
</feature>
<evidence type="ECO:0000256" key="17">
    <source>
        <dbReference type="ARBA" id="ARBA00022970"/>
    </source>
</evidence>
<dbReference type="Pfam" id="PF00989">
    <property type="entry name" value="PAS"/>
    <property type="match status" value="1"/>
</dbReference>
<feature type="transmembrane region" description="Helical" evidence="29">
    <location>
        <begin position="817"/>
        <end position="839"/>
    </location>
</feature>
<dbReference type="GO" id="GO:0015188">
    <property type="term" value="F:L-isoleucine transmembrane transporter activity"/>
    <property type="evidence" value="ECO:0007669"/>
    <property type="project" value="TreeGrafter"/>
</dbReference>
<keyword evidence="15" id="KW-0418">Kinase</keyword>
<evidence type="ECO:0000256" key="11">
    <source>
        <dbReference type="ARBA" id="ARBA00022592"/>
    </source>
</evidence>
<dbReference type="CDD" id="cd17618">
    <property type="entry name" value="REC_OmpR_PhoB"/>
    <property type="match status" value="1"/>
</dbReference>
<dbReference type="InterPro" id="IPR001789">
    <property type="entry name" value="Sig_transdc_resp-reg_receiver"/>
</dbReference>
<keyword evidence="9" id="KW-0997">Cell inner membrane</keyword>
<evidence type="ECO:0000256" key="29">
    <source>
        <dbReference type="SAM" id="Phobius"/>
    </source>
</evidence>
<dbReference type="PANTHER" id="PTHR30588:SF0">
    <property type="entry name" value="BRANCHED-CHAIN AMINO ACID PERMEASE BRNQ"/>
    <property type="match status" value="1"/>
</dbReference>
<dbReference type="GO" id="GO:0000155">
    <property type="term" value="F:phosphorelay sensor kinase activity"/>
    <property type="evidence" value="ECO:0007669"/>
    <property type="project" value="InterPro"/>
</dbReference>
<dbReference type="NCBIfam" id="NF011962">
    <property type="entry name" value="PRK15433.1"/>
    <property type="match status" value="1"/>
</dbReference>
<dbReference type="GO" id="GO:0003677">
    <property type="term" value="F:DNA binding"/>
    <property type="evidence" value="ECO:0007669"/>
    <property type="project" value="UniProtKB-UniRule"/>
</dbReference>
<keyword evidence="11" id="KW-0592">Phosphate transport</keyword>
<dbReference type="CDD" id="cd00130">
    <property type="entry name" value="PAS"/>
    <property type="match status" value="1"/>
</dbReference>
<dbReference type="SUPFAM" id="SSF52172">
    <property type="entry name" value="CheY-like"/>
    <property type="match status" value="1"/>
</dbReference>
<dbReference type="InterPro" id="IPR036097">
    <property type="entry name" value="HisK_dim/P_sf"/>
</dbReference>
<dbReference type="SMART" id="SM00091">
    <property type="entry name" value="PAS"/>
    <property type="match status" value="1"/>
</dbReference>
<keyword evidence="14" id="KW-0547">Nucleotide-binding</keyword>
<feature type="transmembrane region" description="Helical" evidence="29">
    <location>
        <begin position="784"/>
        <end position="805"/>
    </location>
</feature>
<dbReference type="GO" id="GO:0015818">
    <property type="term" value="P:isoleucine transport"/>
    <property type="evidence" value="ECO:0007669"/>
    <property type="project" value="TreeGrafter"/>
</dbReference>
<feature type="domain" description="OmpR/PhoB-type" evidence="33">
    <location>
        <begin position="129"/>
        <end position="183"/>
    </location>
</feature>
<evidence type="ECO:0000256" key="12">
    <source>
        <dbReference type="ARBA" id="ARBA00022679"/>
    </source>
</evidence>
<dbReference type="NCBIfam" id="NF008235">
    <property type="entry name" value="PRK11006.1"/>
    <property type="match status" value="1"/>
</dbReference>
<dbReference type="EC" id="2.7.13.3" evidence="4"/>
<dbReference type="Gene3D" id="6.10.250.690">
    <property type="match status" value="1"/>
</dbReference>
<dbReference type="InterPro" id="IPR001867">
    <property type="entry name" value="OmpR/PhoB-type_DNA-bd"/>
</dbReference>
<evidence type="ECO:0000256" key="10">
    <source>
        <dbReference type="ARBA" id="ARBA00022553"/>
    </source>
</evidence>
<dbReference type="PROSITE" id="PS50109">
    <property type="entry name" value="HIS_KIN"/>
    <property type="match status" value="1"/>
</dbReference>
<feature type="domain" description="Response regulatory" evidence="31">
    <location>
        <begin position="4"/>
        <end position="120"/>
    </location>
</feature>
<evidence type="ECO:0000256" key="14">
    <source>
        <dbReference type="ARBA" id="ARBA00022741"/>
    </source>
</evidence>
<dbReference type="GO" id="GO:0006817">
    <property type="term" value="P:phosphate ion transport"/>
    <property type="evidence" value="ECO:0007669"/>
    <property type="project" value="UniProtKB-KW"/>
</dbReference>
<evidence type="ECO:0000256" key="2">
    <source>
        <dbReference type="ARBA" id="ARBA00003612"/>
    </source>
</evidence>
<gene>
    <name evidence="34" type="ORF">BBAD15_g3103</name>
</gene>
<dbReference type="Gene3D" id="1.10.287.130">
    <property type="match status" value="1"/>
</dbReference>
<dbReference type="FunFam" id="3.40.50.2300:FF:000001">
    <property type="entry name" value="DNA-binding response regulator PhoB"/>
    <property type="match status" value="1"/>
</dbReference>
<dbReference type="FunFam" id="3.30.450.20:FF:000044">
    <property type="entry name" value="Phosphate regulon sensor histidine kinase PhoR"/>
    <property type="match status" value="1"/>
</dbReference>
<evidence type="ECO:0000256" key="25">
    <source>
        <dbReference type="ARBA" id="ARBA00032623"/>
    </source>
</evidence>
<dbReference type="Pfam" id="PF00512">
    <property type="entry name" value="HisKA"/>
    <property type="match status" value="1"/>
</dbReference>
<evidence type="ECO:0000256" key="16">
    <source>
        <dbReference type="ARBA" id="ARBA00022840"/>
    </source>
</evidence>
<dbReference type="InterPro" id="IPR013767">
    <property type="entry name" value="PAS_fold"/>
</dbReference>
<comment type="function">
    <text evidence="2">Probable promoter-specific protein mediating the interaction between DNA and RNA polymerase.</text>
</comment>
<dbReference type="InterPro" id="IPR004358">
    <property type="entry name" value="Sig_transdc_His_kin-like_C"/>
</dbReference>
<evidence type="ECO:0000256" key="26">
    <source>
        <dbReference type="ARBA" id="ARBA00069102"/>
    </source>
</evidence>
<dbReference type="Gene3D" id="3.30.450.20">
    <property type="entry name" value="PAS domain"/>
    <property type="match status" value="1"/>
</dbReference>
<dbReference type="InterPro" id="IPR014310">
    <property type="entry name" value="Sig_transdc_His_kinase_PhoR"/>
</dbReference>
<keyword evidence="21 28" id="KW-0238">DNA-binding</keyword>
<keyword evidence="12" id="KW-0808">Transferase</keyword>
<dbReference type="GO" id="GO:0005304">
    <property type="term" value="F:L-valine transmembrane transporter activity"/>
    <property type="evidence" value="ECO:0007669"/>
    <property type="project" value="TreeGrafter"/>
</dbReference>
<feature type="transmembrane region" description="Helical" evidence="29">
    <location>
        <begin position="932"/>
        <end position="952"/>
    </location>
</feature>
<feature type="transmembrane region" description="Helical" evidence="29">
    <location>
        <begin position="964"/>
        <end position="982"/>
    </location>
</feature>
<accession>A0A0A2VYH3</accession>
<dbReference type="InterPro" id="IPR036388">
    <property type="entry name" value="WH-like_DNA-bd_sf"/>
</dbReference>
<comment type="function">
    <text evidence="24">Member of the two-component regulatory system PhoR/PhoB involved in the phosphate regulon genes expression. PhoR may function as a membrane-associated protein kinase that phosphorylates PhoB in response to environmental signals.</text>
</comment>
<proteinExistence type="predicted"/>
<dbReference type="Pfam" id="PF02518">
    <property type="entry name" value="HATPase_c"/>
    <property type="match status" value="1"/>
</dbReference>
<feature type="transmembrane region" description="Helical" evidence="29">
    <location>
        <begin position="744"/>
        <end position="764"/>
    </location>
</feature>
<dbReference type="SMART" id="SM00387">
    <property type="entry name" value="HATPase_c"/>
    <property type="match status" value="1"/>
</dbReference>